<name>A0A517Q2T8_9PLAN</name>
<dbReference type="AlphaFoldDB" id="A0A517Q2T8"/>
<dbReference type="Pfam" id="PF19278">
    <property type="entry name" value="Hydant_A_C"/>
    <property type="match status" value="1"/>
</dbReference>
<dbReference type="Pfam" id="PF01968">
    <property type="entry name" value="Hydantoinase_A"/>
    <property type="match status" value="1"/>
</dbReference>
<keyword evidence="3" id="KW-1185">Reference proteome</keyword>
<dbReference type="Pfam" id="PF05378">
    <property type="entry name" value="Hydant_A_N"/>
    <property type="match status" value="1"/>
</dbReference>
<dbReference type="EMBL" id="CP037421">
    <property type="protein sequence ID" value="QDT25940.1"/>
    <property type="molecule type" value="Genomic_DNA"/>
</dbReference>
<dbReference type="GO" id="GO:0017168">
    <property type="term" value="F:5-oxoprolinase (ATP-hydrolyzing) activity"/>
    <property type="evidence" value="ECO:0007669"/>
    <property type="project" value="TreeGrafter"/>
</dbReference>
<dbReference type="GO" id="GO:0005829">
    <property type="term" value="C:cytosol"/>
    <property type="evidence" value="ECO:0007669"/>
    <property type="project" value="TreeGrafter"/>
</dbReference>
<evidence type="ECO:0000313" key="2">
    <source>
        <dbReference type="EMBL" id="QDT25940.1"/>
    </source>
</evidence>
<organism evidence="2 3">
    <name type="scientific">Gimesia panareensis</name>
    <dbReference type="NCBI Taxonomy" id="2527978"/>
    <lineage>
        <taxon>Bacteria</taxon>
        <taxon>Pseudomonadati</taxon>
        <taxon>Planctomycetota</taxon>
        <taxon>Planctomycetia</taxon>
        <taxon>Planctomycetales</taxon>
        <taxon>Planctomycetaceae</taxon>
        <taxon>Gimesia</taxon>
    </lineage>
</organism>
<evidence type="ECO:0000313" key="3">
    <source>
        <dbReference type="Proteomes" id="UP000315647"/>
    </source>
</evidence>
<dbReference type="InterPro" id="IPR003692">
    <property type="entry name" value="Hydantoinase_B"/>
</dbReference>
<dbReference type="GO" id="GO:0006749">
    <property type="term" value="P:glutathione metabolic process"/>
    <property type="evidence" value="ECO:0007669"/>
    <property type="project" value="TreeGrafter"/>
</dbReference>
<dbReference type="PANTHER" id="PTHR11365:SF23">
    <property type="entry name" value="HYPOTHETICAL 5-OXOPROLINASE (EUROFUNG)-RELATED"/>
    <property type="match status" value="1"/>
</dbReference>
<proteinExistence type="inferred from homology"/>
<dbReference type="InterPro" id="IPR049517">
    <property type="entry name" value="ACX-like_C"/>
</dbReference>
<evidence type="ECO:0000256" key="1">
    <source>
        <dbReference type="ARBA" id="ARBA00010403"/>
    </source>
</evidence>
<dbReference type="GO" id="GO:0016874">
    <property type="term" value="F:ligase activity"/>
    <property type="evidence" value="ECO:0007669"/>
    <property type="project" value="UniProtKB-KW"/>
</dbReference>
<dbReference type="InterPro" id="IPR002821">
    <property type="entry name" value="Hydantoinase_A"/>
</dbReference>
<dbReference type="PANTHER" id="PTHR11365">
    <property type="entry name" value="5-OXOPROLINASE RELATED"/>
    <property type="match status" value="1"/>
</dbReference>
<reference evidence="2 3" key="1">
    <citation type="submission" date="2019-03" db="EMBL/GenBank/DDBJ databases">
        <title>Deep-cultivation of Planctomycetes and their phenomic and genomic characterization uncovers novel biology.</title>
        <authorList>
            <person name="Wiegand S."/>
            <person name="Jogler M."/>
            <person name="Boedeker C."/>
            <person name="Pinto D."/>
            <person name="Vollmers J."/>
            <person name="Rivas-Marin E."/>
            <person name="Kohn T."/>
            <person name="Peeters S.H."/>
            <person name="Heuer A."/>
            <person name="Rast P."/>
            <person name="Oberbeckmann S."/>
            <person name="Bunk B."/>
            <person name="Jeske O."/>
            <person name="Meyerdierks A."/>
            <person name="Storesund J.E."/>
            <person name="Kallscheuer N."/>
            <person name="Luecker S."/>
            <person name="Lage O.M."/>
            <person name="Pohl T."/>
            <person name="Merkel B.J."/>
            <person name="Hornburger P."/>
            <person name="Mueller R.-W."/>
            <person name="Bruemmer F."/>
            <person name="Labrenz M."/>
            <person name="Spormann A.M."/>
            <person name="Op den Camp H."/>
            <person name="Overmann J."/>
            <person name="Amann R."/>
            <person name="Jetten M.S.M."/>
            <person name="Mascher T."/>
            <person name="Medema M.H."/>
            <person name="Devos D.P."/>
            <person name="Kaster A.-K."/>
            <person name="Ovreas L."/>
            <person name="Rohde M."/>
            <person name="Galperin M.Y."/>
            <person name="Jogler C."/>
        </authorList>
    </citation>
    <scope>NUCLEOTIDE SEQUENCE [LARGE SCALE GENOMIC DNA]</scope>
    <source>
        <strain evidence="2 3">Enr10</strain>
    </source>
</reference>
<dbReference type="Pfam" id="PF02538">
    <property type="entry name" value="Hydantoinase_B"/>
    <property type="match status" value="1"/>
</dbReference>
<protein>
    <submittedName>
        <fullName evidence="2">Acetophenone carboxylase gamma subunit</fullName>
        <ecNumber evidence="2">6.4.1.8</ecNumber>
    </submittedName>
</protein>
<dbReference type="Proteomes" id="UP000315647">
    <property type="component" value="Chromosome"/>
</dbReference>
<gene>
    <name evidence="2" type="primary">apc3</name>
    <name evidence="2" type="ORF">Enr10x_12380</name>
</gene>
<accession>A0A517Q2T8</accession>
<dbReference type="InterPro" id="IPR008040">
    <property type="entry name" value="Hydant_A_N"/>
</dbReference>
<dbReference type="InterPro" id="IPR045079">
    <property type="entry name" value="Oxoprolinase-like"/>
</dbReference>
<accession>A0A518A2C5</accession>
<dbReference type="EC" id="6.4.1.8" evidence="2"/>
<comment type="similarity">
    <text evidence="1">Belongs to the oxoprolinase family.</text>
</comment>
<keyword evidence="2" id="KW-0436">Ligase</keyword>
<sequence length="1274" mass="137409">MEDMGKKWEFWIDVGGTFTDCIARSPRNEFIPFKTLSSGITKGRVQEIPDPTTIVDPSRQGAPADFWQEYQIVFLNEAGQSVHSAQVTSFDTTTGTLQFTPGLPESVSVSSGYELTSGEEAPVLAIRWILGLKKSDTISNVIVKLGTTRGTNALLTRNGAHTAFITTRGFADVLLIGNQDRPRLFDLVIQKPEPLFETTVEIDERIDAEGNVLQAPDPQTIRQQLEDLKSTGVESLAICLLHSFANPEHEELIARLAEEASFDEISVSSRLSPLIKIVSRGDTTVMDAYLNPILKDYIKKLRTPLENCELKLMTSAGGLVDASHFVGKDSILSGPAGGVIGYSRVAEIAGFPRSIGFDMGGTSTDVSRFDGVYEREFETRKAGVRIVAPMLSIETVAAGGGSICGFDGIKLHVGPASAGADPGPACYGRGGPLTVTDLNLYLGKIIPSRFPFALDRSAVEQRLTALCQKIAASPMGKTYTPLELAEGFLQIANANMVRAIRNISVARGYDPADYVLVSFGGAGSQHACAIARSLGIHEVLIHPWSGILSAFGIGQADVRRFGQQSVLQPWTDDLQQELQTRFAKLDRSVYDEVRAEGIPPERIQSPEHSLEMRYLGTDATIQIRCQEGVDELTQFEQEHQRLYGYKHTGRGIEVTALRTEIVGQMEAPNLPIAEPVSRTPQPIETTTAHFQGQALETSVYLREDLQPGDQLAGPAIICEAISTVIIDPGFTAEILPRGETLMRETSPQTGGHAEISTEADPVMLEIFNNLFASIAEQMGITLQKTSISTNVKERLDFSCAVFSSTGDLVVNAPHIPVHLGAMSETVKRIIADNPDLGPGDVFVTNDPYRGGSHLPDVTVITPVHHPESEELLFFTASRAHHAEIGGIVPGSMPPFSKTLADEGVLIRNFKLVDRGTSRETELRELLLAGEHPSRSVADNLADVSAQVAANNCGVTLLNDLVRRYSLPVVQAYMKHIQQAATEKMQLALEAIEDGVYSFTDHLDNGAPLSVKITITGGTAVVDFTGTGPVLETNLNANRAIVNAAVLYVFRCLIQEDIPLNSGVLAPVEIILPECFLNPPERDSPAECAAMVGGNVETSQRTVDTLLGALHKAAASQGTMNNLTFGDETFGYYETICGGSGATVDSDGTDAVHTHMTNTRLTDAEIIERRYPVRLHEFSIRTGSGGAGRHRGGDGIIRRIEFLKPLRISLLSERRGEYPPFGLDGGEPGKVGENLLQKAGDPLEESLGGKFSLVVEAGDTLTIKTPGGGGFGTPG</sequence>